<comment type="caution">
    <text evidence="1">The sequence shown here is derived from an EMBL/GenBank/DDBJ whole genome shotgun (WGS) entry which is preliminary data.</text>
</comment>
<evidence type="ECO:0000313" key="2">
    <source>
        <dbReference type="Proteomes" id="UP000784294"/>
    </source>
</evidence>
<dbReference type="EMBL" id="CAAALY010089632">
    <property type="protein sequence ID" value="VEL27758.1"/>
    <property type="molecule type" value="Genomic_DNA"/>
</dbReference>
<dbReference type="Proteomes" id="UP000784294">
    <property type="component" value="Unassembled WGS sequence"/>
</dbReference>
<dbReference type="AlphaFoldDB" id="A0A3S5AF75"/>
<evidence type="ECO:0000313" key="1">
    <source>
        <dbReference type="EMBL" id="VEL27758.1"/>
    </source>
</evidence>
<protein>
    <submittedName>
        <fullName evidence="1">Uncharacterized protein</fullName>
    </submittedName>
</protein>
<reference evidence="1" key="1">
    <citation type="submission" date="2018-11" db="EMBL/GenBank/DDBJ databases">
        <authorList>
            <consortium name="Pathogen Informatics"/>
        </authorList>
    </citation>
    <scope>NUCLEOTIDE SEQUENCE</scope>
</reference>
<accession>A0A3S5AF75</accession>
<proteinExistence type="predicted"/>
<dbReference type="OrthoDB" id="8037262at2759"/>
<sequence length="93" mass="10555">MDTERSEMAESISITGHTIDWNAAERLASCGEKTMIHKIREAVDMLFQRNLMNGRLEEGRVSDNFAYDLSRLGDSAKTSKRTTVQQQDETSSR</sequence>
<name>A0A3S5AF75_9PLAT</name>
<keyword evidence="2" id="KW-1185">Reference proteome</keyword>
<organism evidence="1 2">
    <name type="scientific">Protopolystoma xenopodis</name>
    <dbReference type="NCBI Taxonomy" id="117903"/>
    <lineage>
        <taxon>Eukaryota</taxon>
        <taxon>Metazoa</taxon>
        <taxon>Spiralia</taxon>
        <taxon>Lophotrochozoa</taxon>
        <taxon>Platyhelminthes</taxon>
        <taxon>Monogenea</taxon>
        <taxon>Polyopisthocotylea</taxon>
        <taxon>Polystomatidea</taxon>
        <taxon>Polystomatidae</taxon>
        <taxon>Protopolystoma</taxon>
    </lineage>
</organism>
<gene>
    <name evidence="1" type="ORF">PXEA_LOCUS21198</name>
</gene>